<evidence type="ECO:0000259" key="2">
    <source>
        <dbReference type="Pfam" id="PF21922"/>
    </source>
</evidence>
<sequence>MNLAIRKLTAIIIVMFLTLMMAVTYIQFIRAPQLNADTRNVRTLWREYGTDRGPIIVANQPIVTSEPHDDEYKYLRTYHQPELYAPLTGYFSTTFNSMTGLEREENSVLGGSDSALFSQRIEQLITGKQPKGGAVALTIDPVIQQTAWDALGDHRGAVVAIEPGTGKILAAVSKPSYDPNLLATRDSTLANESWTAMNNDDQQPLVNRAFGGKLYPPGSVFKIVTAAAMIEKLGLNADSVVEAPFSYTPPGTTHEIFNAYQQQCGDGSGQVTLATAFAESCNTPFAIGGVNVGAEPLVETAREFGFDQDFTIPLQVMASKFPFPEDTAALAMDSFGQRDVEVSPLAMALIGATVANGGVMMKPYIVAQTLTADLALLSETQPTHYGTPIKPSTAAILRSMMIGVVNNGTGTKAGLSNVQIAGKTGTAETGKEGGDHSWFVGFDAVDQPRIALAVVVEEGGSGSQVAAPIAREIFASAVNRD</sequence>
<gene>
    <name evidence="3" type="ORF">JTE88_00425</name>
</gene>
<protein>
    <submittedName>
        <fullName evidence="3">Penicillin-binding protein</fullName>
    </submittedName>
</protein>
<dbReference type="Gene3D" id="3.40.710.10">
    <property type="entry name" value="DD-peptidase/beta-lactamase superfamily"/>
    <property type="match status" value="1"/>
</dbReference>
<dbReference type="InterPro" id="IPR054120">
    <property type="entry name" value="PBPA_dimer"/>
</dbReference>
<evidence type="ECO:0000313" key="4">
    <source>
        <dbReference type="Proteomes" id="UP000602653"/>
    </source>
</evidence>
<dbReference type="InterPro" id="IPR012338">
    <property type="entry name" value="Beta-lactam/transpept-like"/>
</dbReference>
<dbReference type="RefSeq" id="WP_204424611.1">
    <property type="nucleotide sequence ID" value="NZ_CP070228.1"/>
</dbReference>
<evidence type="ECO:0000313" key="3">
    <source>
        <dbReference type="EMBL" id="QRV02263.1"/>
    </source>
</evidence>
<dbReference type="Pfam" id="PF21922">
    <property type="entry name" value="PBP_dimer_2"/>
    <property type="match status" value="1"/>
</dbReference>
<reference evidence="3 4" key="1">
    <citation type="submission" date="2021-02" db="EMBL/GenBank/DDBJ databases">
        <title>Complete Genome Sequence of Arcanobacterium phocisimile strain DSM 26142T from a harbour seal.</title>
        <authorList>
            <person name="Borowiak M."/>
            <person name="Alssahen M."/>
            <person name="Malorny B."/>
            <person name="Laemmler C."/>
            <person name="Siebert U."/>
            <person name="Ploetz M."/>
            <person name="Abdulmawjood A."/>
        </authorList>
    </citation>
    <scope>NUCLEOTIDE SEQUENCE [LARGE SCALE GENOMIC DNA]</scope>
    <source>
        <strain evidence="3 4">DSM 26142</strain>
    </source>
</reference>
<evidence type="ECO:0000259" key="1">
    <source>
        <dbReference type="Pfam" id="PF00905"/>
    </source>
</evidence>
<dbReference type="InterPro" id="IPR050515">
    <property type="entry name" value="Beta-lactam/transpept"/>
</dbReference>
<feature type="domain" description="Penicillin-binding protein transpeptidase" evidence="1">
    <location>
        <begin position="156"/>
        <end position="474"/>
    </location>
</feature>
<dbReference type="Gene3D" id="3.90.1310.10">
    <property type="entry name" value="Penicillin-binding protein 2a (Domain 2)"/>
    <property type="match status" value="1"/>
</dbReference>
<dbReference type="Proteomes" id="UP000602653">
    <property type="component" value="Chromosome"/>
</dbReference>
<feature type="domain" description="Penicillin binding protein A dimerisation" evidence="2">
    <location>
        <begin position="52"/>
        <end position="135"/>
    </location>
</feature>
<proteinExistence type="predicted"/>
<name>A0ABX7IGL3_9ACTO</name>
<dbReference type="PANTHER" id="PTHR30627:SF24">
    <property type="entry name" value="PENICILLIN-BINDING PROTEIN 4B"/>
    <property type="match status" value="1"/>
</dbReference>
<keyword evidence="4" id="KW-1185">Reference proteome</keyword>
<dbReference type="Pfam" id="PF00905">
    <property type="entry name" value="Transpeptidase"/>
    <property type="match status" value="1"/>
</dbReference>
<dbReference type="InterPro" id="IPR001460">
    <property type="entry name" value="PCN-bd_Tpept"/>
</dbReference>
<dbReference type="SUPFAM" id="SSF56601">
    <property type="entry name" value="beta-lactamase/transpeptidase-like"/>
    <property type="match status" value="1"/>
</dbReference>
<organism evidence="3 4">
    <name type="scientific">Arcanobacterium phocisimile</name>
    <dbReference type="NCBI Taxonomy" id="1302235"/>
    <lineage>
        <taxon>Bacteria</taxon>
        <taxon>Bacillati</taxon>
        <taxon>Actinomycetota</taxon>
        <taxon>Actinomycetes</taxon>
        <taxon>Actinomycetales</taxon>
        <taxon>Actinomycetaceae</taxon>
        <taxon>Arcanobacterium</taxon>
    </lineage>
</organism>
<dbReference type="PANTHER" id="PTHR30627">
    <property type="entry name" value="PEPTIDOGLYCAN D,D-TRANSPEPTIDASE"/>
    <property type="match status" value="1"/>
</dbReference>
<dbReference type="EMBL" id="CP070228">
    <property type="protein sequence ID" value="QRV02263.1"/>
    <property type="molecule type" value="Genomic_DNA"/>
</dbReference>
<accession>A0ABX7IGL3</accession>